<dbReference type="InterPro" id="IPR015495">
    <property type="entry name" value="Myb_TF_plants"/>
</dbReference>
<evidence type="ECO:0000256" key="4">
    <source>
        <dbReference type="SAM" id="MobiDB-lite"/>
    </source>
</evidence>
<dbReference type="PROSITE" id="PS51294">
    <property type="entry name" value="HTH_MYB"/>
    <property type="match status" value="1"/>
</dbReference>
<proteinExistence type="predicted"/>
<evidence type="ECO:0000259" key="5">
    <source>
        <dbReference type="PROSITE" id="PS50090"/>
    </source>
</evidence>
<comment type="caution">
    <text evidence="7">The sequence shown here is derived from an EMBL/GenBank/DDBJ whole genome shotgun (WGS) entry which is preliminary data.</text>
</comment>
<organism evidence="7 8">
    <name type="scientific">Penstemon smallii</name>
    <dbReference type="NCBI Taxonomy" id="265156"/>
    <lineage>
        <taxon>Eukaryota</taxon>
        <taxon>Viridiplantae</taxon>
        <taxon>Streptophyta</taxon>
        <taxon>Embryophyta</taxon>
        <taxon>Tracheophyta</taxon>
        <taxon>Spermatophyta</taxon>
        <taxon>Magnoliopsida</taxon>
        <taxon>eudicotyledons</taxon>
        <taxon>Gunneridae</taxon>
        <taxon>Pentapetalae</taxon>
        <taxon>asterids</taxon>
        <taxon>lamiids</taxon>
        <taxon>Lamiales</taxon>
        <taxon>Plantaginaceae</taxon>
        <taxon>Cheloneae</taxon>
        <taxon>Penstemon</taxon>
    </lineage>
</organism>
<dbReference type="CDD" id="cd00167">
    <property type="entry name" value="SANT"/>
    <property type="match status" value="1"/>
</dbReference>
<accession>A0ABD3SYN9</accession>
<evidence type="ECO:0000313" key="8">
    <source>
        <dbReference type="Proteomes" id="UP001634393"/>
    </source>
</evidence>
<gene>
    <name evidence="7" type="ORF">ACJIZ3_018333</name>
</gene>
<dbReference type="GO" id="GO:0005634">
    <property type="term" value="C:nucleus"/>
    <property type="evidence" value="ECO:0007669"/>
    <property type="project" value="UniProtKB-SubCell"/>
</dbReference>
<dbReference type="InterPro" id="IPR001005">
    <property type="entry name" value="SANT/Myb"/>
</dbReference>
<evidence type="ECO:0000256" key="2">
    <source>
        <dbReference type="ARBA" id="ARBA00023125"/>
    </source>
</evidence>
<dbReference type="InterPro" id="IPR017930">
    <property type="entry name" value="Myb_dom"/>
</dbReference>
<dbReference type="Proteomes" id="UP001634393">
    <property type="component" value="Unassembled WGS sequence"/>
</dbReference>
<comment type="subcellular location">
    <subcellularLocation>
        <location evidence="1">Nucleus</location>
    </subcellularLocation>
</comment>
<dbReference type="Gene3D" id="1.10.10.60">
    <property type="entry name" value="Homeodomain-like"/>
    <property type="match status" value="1"/>
</dbReference>
<keyword evidence="2" id="KW-0238">DNA-binding</keyword>
<evidence type="ECO:0000259" key="6">
    <source>
        <dbReference type="PROSITE" id="PS51294"/>
    </source>
</evidence>
<reference evidence="7 8" key="1">
    <citation type="submission" date="2024-12" db="EMBL/GenBank/DDBJ databases">
        <title>The unique morphological basis and parallel evolutionary history of personate flowers in Penstemon.</title>
        <authorList>
            <person name="Depatie T.H."/>
            <person name="Wessinger C.A."/>
        </authorList>
    </citation>
    <scope>NUCLEOTIDE SEQUENCE [LARGE SCALE GENOMIC DNA]</scope>
    <source>
        <strain evidence="7">WTNN_2</strain>
        <tissue evidence="7">Leaf</tissue>
    </source>
</reference>
<evidence type="ECO:0000256" key="3">
    <source>
        <dbReference type="ARBA" id="ARBA00023242"/>
    </source>
</evidence>
<protein>
    <submittedName>
        <fullName evidence="7">Uncharacterized protein</fullName>
    </submittedName>
</protein>
<dbReference type="AlphaFoldDB" id="A0ABD3SYN9"/>
<feature type="domain" description="Myb-like" evidence="5">
    <location>
        <begin position="9"/>
        <end position="59"/>
    </location>
</feature>
<keyword evidence="3" id="KW-0539">Nucleus</keyword>
<dbReference type="SUPFAM" id="SSF46689">
    <property type="entry name" value="Homeodomain-like"/>
    <property type="match status" value="1"/>
</dbReference>
<dbReference type="SMART" id="SM00717">
    <property type="entry name" value="SANT"/>
    <property type="match status" value="1"/>
</dbReference>
<dbReference type="EMBL" id="JBJXBP010000005">
    <property type="protein sequence ID" value="KAL3829531.1"/>
    <property type="molecule type" value="Genomic_DNA"/>
</dbReference>
<evidence type="ECO:0000313" key="7">
    <source>
        <dbReference type="EMBL" id="KAL3829531.1"/>
    </source>
</evidence>
<feature type="region of interest" description="Disordered" evidence="4">
    <location>
        <begin position="79"/>
        <end position="109"/>
    </location>
</feature>
<dbReference type="InterPro" id="IPR009057">
    <property type="entry name" value="Homeodomain-like_sf"/>
</dbReference>
<name>A0ABD3SYN9_9LAMI</name>
<dbReference type="PROSITE" id="PS50090">
    <property type="entry name" value="MYB_LIKE"/>
    <property type="match status" value="1"/>
</dbReference>
<sequence length="209" mass="24472">MGRQPCCDKFGLKRGPWTIEEDHRLMSYILNNGIQCWRIVPKHAGRTDNEIKNHWNTRIKKRLRILGVDPITHKPIEHKENVEENTENKSDIESSLNQNEKLKDEIKSRQSKANYMTNDYEFMNQSSNMDLLIENNQEMKMNSTCYSSTFSVGDSVSYPNSKETKISTLDESSVVQQWVESVDSMFSWDGFNELDQQFFLNFQEHGSNF</sequence>
<dbReference type="Pfam" id="PF00249">
    <property type="entry name" value="Myb_DNA-binding"/>
    <property type="match status" value="1"/>
</dbReference>
<feature type="compositionally biased region" description="Basic and acidic residues" evidence="4">
    <location>
        <begin position="79"/>
        <end position="92"/>
    </location>
</feature>
<feature type="domain" description="HTH myb-type" evidence="6">
    <location>
        <begin position="9"/>
        <end position="63"/>
    </location>
</feature>
<dbReference type="PANTHER" id="PTHR47994">
    <property type="entry name" value="F14D16.11-RELATED"/>
    <property type="match status" value="1"/>
</dbReference>
<keyword evidence="8" id="KW-1185">Reference proteome</keyword>
<evidence type="ECO:0000256" key="1">
    <source>
        <dbReference type="ARBA" id="ARBA00004123"/>
    </source>
</evidence>
<dbReference type="GO" id="GO:0003677">
    <property type="term" value="F:DNA binding"/>
    <property type="evidence" value="ECO:0007669"/>
    <property type="project" value="UniProtKB-KW"/>
</dbReference>